<accession>A0A380CVT2</accession>
<evidence type="ECO:0000256" key="3">
    <source>
        <dbReference type="ARBA" id="ARBA00022448"/>
    </source>
</evidence>
<proteinExistence type="inferred from homology"/>
<dbReference type="InterPro" id="IPR000060">
    <property type="entry name" value="BCCT_transptr"/>
</dbReference>
<gene>
    <name evidence="9" type="primary">betP</name>
    <name evidence="9" type="ORF">NCTC11388_04734</name>
</gene>
<dbReference type="PANTHER" id="PTHR30047">
    <property type="entry name" value="HIGH-AFFINITY CHOLINE TRANSPORT PROTEIN-RELATED"/>
    <property type="match status" value="1"/>
</dbReference>
<name>A0A380CVT2_SPHSI</name>
<feature type="transmembrane region" description="Helical" evidence="8">
    <location>
        <begin position="232"/>
        <end position="254"/>
    </location>
</feature>
<feature type="transmembrane region" description="Helical" evidence="8">
    <location>
        <begin position="476"/>
        <end position="496"/>
    </location>
</feature>
<protein>
    <submittedName>
        <fullName evidence="9">Glycine betaine transporter BetP</fullName>
    </submittedName>
</protein>
<dbReference type="AlphaFoldDB" id="A0A380CVT2"/>
<evidence type="ECO:0000256" key="4">
    <source>
        <dbReference type="ARBA" id="ARBA00022475"/>
    </source>
</evidence>
<feature type="transmembrane region" description="Helical" evidence="8">
    <location>
        <begin position="317"/>
        <end position="340"/>
    </location>
</feature>
<dbReference type="GO" id="GO:0005886">
    <property type="term" value="C:plasma membrane"/>
    <property type="evidence" value="ECO:0007669"/>
    <property type="project" value="UniProtKB-SubCell"/>
</dbReference>
<feature type="transmembrane region" description="Helical" evidence="8">
    <location>
        <begin position="352"/>
        <end position="378"/>
    </location>
</feature>
<dbReference type="EMBL" id="UGYW01000002">
    <property type="protein sequence ID" value="SUJ30093.1"/>
    <property type="molecule type" value="Genomic_DNA"/>
</dbReference>
<organism evidence="9 10">
    <name type="scientific">Sphingobacterium spiritivorum</name>
    <name type="common">Flavobacterium spiritivorum</name>
    <dbReference type="NCBI Taxonomy" id="258"/>
    <lineage>
        <taxon>Bacteria</taxon>
        <taxon>Pseudomonadati</taxon>
        <taxon>Bacteroidota</taxon>
        <taxon>Sphingobacteriia</taxon>
        <taxon>Sphingobacteriales</taxon>
        <taxon>Sphingobacteriaceae</taxon>
        <taxon>Sphingobacterium</taxon>
    </lineage>
</organism>
<evidence type="ECO:0000256" key="6">
    <source>
        <dbReference type="ARBA" id="ARBA00022989"/>
    </source>
</evidence>
<keyword evidence="6 8" id="KW-1133">Transmembrane helix</keyword>
<dbReference type="InterPro" id="IPR018093">
    <property type="entry name" value="BCCT_CS"/>
</dbReference>
<dbReference type="Proteomes" id="UP000254893">
    <property type="component" value="Unassembled WGS sequence"/>
</dbReference>
<dbReference type="PANTHER" id="PTHR30047:SF7">
    <property type="entry name" value="HIGH-AFFINITY CHOLINE TRANSPORT PROTEIN"/>
    <property type="match status" value="1"/>
</dbReference>
<keyword evidence="4" id="KW-1003">Cell membrane</keyword>
<evidence type="ECO:0000256" key="5">
    <source>
        <dbReference type="ARBA" id="ARBA00022692"/>
    </source>
</evidence>
<evidence type="ECO:0000256" key="8">
    <source>
        <dbReference type="SAM" id="Phobius"/>
    </source>
</evidence>
<dbReference type="Pfam" id="PF02028">
    <property type="entry name" value="BCCT"/>
    <property type="match status" value="1"/>
</dbReference>
<keyword evidence="3" id="KW-0813">Transport</keyword>
<evidence type="ECO:0000256" key="1">
    <source>
        <dbReference type="ARBA" id="ARBA00004651"/>
    </source>
</evidence>
<keyword evidence="7 8" id="KW-0472">Membrane</keyword>
<feature type="transmembrane region" description="Helical" evidence="8">
    <location>
        <begin position="12"/>
        <end position="35"/>
    </location>
</feature>
<dbReference type="GO" id="GO:0022857">
    <property type="term" value="F:transmembrane transporter activity"/>
    <property type="evidence" value="ECO:0007669"/>
    <property type="project" value="InterPro"/>
</dbReference>
<evidence type="ECO:0000256" key="2">
    <source>
        <dbReference type="ARBA" id="ARBA00005658"/>
    </source>
</evidence>
<feature type="transmembrane region" description="Helical" evidence="8">
    <location>
        <begin position="143"/>
        <end position="166"/>
    </location>
</feature>
<dbReference type="NCBIfam" id="TIGR00842">
    <property type="entry name" value="bcct"/>
    <property type="match status" value="1"/>
</dbReference>
<feature type="transmembrane region" description="Helical" evidence="8">
    <location>
        <begin position="55"/>
        <end position="73"/>
    </location>
</feature>
<dbReference type="RefSeq" id="WP_115171849.1">
    <property type="nucleotide sequence ID" value="NZ_UGYW01000002.1"/>
</dbReference>
<evidence type="ECO:0000313" key="9">
    <source>
        <dbReference type="EMBL" id="SUJ30093.1"/>
    </source>
</evidence>
<feature type="transmembrane region" description="Helical" evidence="8">
    <location>
        <begin position="93"/>
        <end position="114"/>
    </location>
</feature>
<dbReference type="PROSITE" id="PS01303">
    <property type="entry name" value="BCCT"/>
    <property type="match status" value="1"/>
</dbReference>
<reference evidence="9 10" key="1">
    <citation type="submission" date="2018-06" db="EMBL/GenBank/DDBJ databases">
        <authorList>
            <consortium name="Pathogen Informatics"/>
            <person name="Doyle S."/>
        </authorList>
    </citation>
    <scope>NUCLEOTIDE SEQUENCE [LARGE SCALE GENOMIC DNA]</scope>
    <source>
        <strain evidence="9 10">NCTC11388</strain>
    </source>
</reference>
<evidence type="ECO:0000256" key="7">
    <source>
        <dbReference type="ARBA" id="ARBA00023136"/>
    </source>
</evidence>
<feature type="transmembrane region" description="Helical" evidence="8">
    <location>
        <begin position="398"/>
        <end position="424"/>
    </location>
</feature>
<feature type="transmembrane region" description="Helical" evidence="8">
    <location>
        <begin position="266"/>
        <end position="297"/>
    </location>
</feature>
<evidence type="ECO:0000313" key="10">
    <source>
        <dbReference type="Proteomes" id="UP000254893"/>
    </source>
</evidence>
<keyword evidence="5 8" id="KW-0812">Transmembrane</keyword>
<feature type="transmembrane region" description="Helical" evidence="8">
    <location>
        <begin position="450"/>
        <end position="470"/>
    </location>
</feature>
<comment type="subcellular location">
    <subcellularLocation>
        <location evidence="1">Cell membrane</location>
        <topology evidence="1">Multi-pass membrane protein</topology>
    </subcellularLocation>
</comment>
<comment type="similarity">
    <text evidence="2">Belongs to the BCCT transporter (TC 2.A.15) family.</text>
</comment>
<feature type="transmembrane region" description="Helical" evidence="8">
    <location>
        <begin position="193"/>
        <end position="226"/>
    </location>
</feature>
<sequence>MSFIKILKRKSTFVSGIVFPSLFFILGITLVSSIFPSSADYYLTLVKTFLFENLNWVYVLVVTIFVLFLLFLVFSKYGNVKLGSNDSKPEFSFFSWISMLFAAGMGIGLMYFSVAEPMSHYSDTNVLGTDPIQRAKDAQLYTFFHWGIHAWAIYAVVGLSLAYFTYRYKLPLSLRSCFYPILKDKIQGRAGDVIDMFALCSTFFGITTTLGFGVVQLCAGLVNIGVIPEVNFMYQIIIVVVIMTISILSATSGVNKGVKFLSQLNIISAVLLMLFVLIFGPTTFLLGTFSEGLGYYINSFFSLTFNTHAYEPEHQQWFFNWTILYWAWWISWSPYVGLFIAKISKGRTIREFIGAVLVLPTFFNFLWMTIFGNSAIWIDQHEANGTLSALVSNADVLLFKFLGYFPFEMVTSILTLFIIFIFFVTSADSGIYVMNNISSNNAVKSPKWQLIFWGALLGILALVLLNAGGLESLQTMTLITALPFSIIMLLFCYSLLKGLVIDVNYYSRSYSHSTNSWSGEYWKERLDRIISYKDRKTIDEYLRTTVKSAFEELAKEFKEKDILAHVNFHEHTPVTVEIEIKHDAMNNFRYGVKNQTKTISDFLMQEENAPEIQDKKTHIPMTYFGDNRIGYDIQYFTRNEIISDVLKQYERFLSLSSDEKNEIFIGSNLKDTD</sequence>